<dbReference type="OrthoDB" id="19944at2759"/>
<dbReference type="GO" id="GO:0005737">
    <property type="term" value="C:cytoplasm"/>
    <property type="evidence" value="ECO:0007669"/>
    <property type="project" value="TreeGrafter"/>
</dbReference>
<evidence type="ECO:0000313" key="7">
    <source>
        <dbReference type="Proteomes" id="UP000799767"/>
    </source>
</evidence>
<keyword evidence="3" id="KW-0853">WD repeat</keyword>
<dbReference type="Pfam" id="PF08596">
    <property type="entry name" value="Lgl_C"/>
    <property type="match status" value="1"/>
</dbReference>
<dbReference type="InterPro" id="IPR013905">
    <property type="entry name" value="Lgl_C_dom"/>
</dbReference>
<dbReference type="RefSeq" id="XP_033588071.1">
    <property type="nucleotide sequence ID" value="XM_033734245.1"/>
</dbReference>
<dbReference type="GO" id="GO:0005096">
    <property type="term" value="F:GTPase activator activity"/>
    <property type="evidence" value="ECO:0007669"/>
    <property type="project" value="TreeGrafter"/>
</dbReference>
<feature type="repeat" description="WD" evidence="3">
    <location>
        <begin position="243"/>
        <end position="263"/>
    </location>
</feature>
<dbReference type="PANTHER" id="PTHR10241">
    <property type="entry name" value="LETHAL 2 GIANT LARVAE PROTEIN"/>
    <property type="match status" value="1"/>
</dbReference>
<evidence type="ECO:0000313" key="6">
    <source>
        <dbReference type="EMBL" id="KAF2481501.1"/>
    </source>
</evidence>
<dbReference type="PANTHER" id="PTHR10241:SF25">
    <property type="entry name" value="TOMOSYN, ISOFORM C"/>
    <property type="match status" value="1"/>
</dbReference>
<dbReference type="Gene3D" id="2.130.10.10">
    <property type="entry name" value="YVTN repeat-like/Quinoprotein amine dehydrogenase"/>
    <property type="match status" value="1"/>
</dbReference>
<keyword evidence="2" id="KW-0268">Exocytosis</keyword>
<evidence type="ECO:0000256" key="2">
    <source>
        <dbReference type="ARBA" id="ARBA00022483"/>
    </source>
</evidence>
<feature type="region of interest" description="Disordered" evidence="4">
    <location>
        <begin position="638"/>
        <end position="657"/>
    </location>
</feature>
<comment type="similarity">
    <text evidence="1">Belongs to the WD repeat L(2)GL family.</text>
</comment>
<protein>
    <submittedName>
        <fullName evidence="6">Snare-dependent exocytosis protein</fullName>
    </submittedName>
</protein>
<dbReference type="GO" id="GO:0006893">
    <property type="term" value="P:Golgi to plasma membrane transport"/>
    <property type="evidence" value="ECO:0007669"/>
    <property type="project" value="TreeGrafter"/>
</dbReference>
<evidence type="ECO:0000256" key="1">
    <source>
        <dbReference type="ARBA" id="ARBA00008070"/>
    </source>
</evidence>
<dbReference type="GO" id="GO:0045159">
    <property type="term" value="F:myosin II binding"/>
    <property type="evidence" value="ECO:0007669"/>
    <property type="project" value="TreeGrafter"/>
</dbReference>
<dbReference type="GO" id="GO:0019905">
    <property type="term" value="F:syntaxin binding"/>
    <property type="evidence" value="ECO:0007669"/>
    <property type="project" value="TreeGrafter"/>
</dbReference>
<dbReference type="GeneID" id="54475247"/>
<dbReference type="AlphaFoldDB" id="A0A6A6PP83"/>
<dbReference type="InterPro" id="IPR015943">
    <property type="entry name" value="WD40/YVTN_repeat-like_dom_sf"/>
</dbReference>
<evidence type="ECO:0000256" key="4">
    <source>
        <dbReference type="SAM" id="MobiDB-lite"/>
    </source>
</evidence>
<dbReference type="FunFam" id="2.130.10.10:FF:000848">
    <property type="entry name" value="SNARE-dependent exocytosis protein (Sro7), putative"/>
    <property type="match status" value="1"/>
</dbReference>
<evidence type="ECO:0000256" key="3">
    <source>
        <dbReference type="PROSITE-ProRule" id="PRU00221"/>
    </source>
</evidence>
<gene>
    <name evidence="6" type="ORF">BDY17DRAFT_301448</name>
</gene>
<dbReference type="InterPro" id="IPR001680">
    <property type="entry name" value="WD40_rpt"/>
</dbReference>
<dbReference type="GO" id="GO:0006887">
    <property type="term" value="P:exocytosis"/>
    <property type="evidence" value="ECO:0007669"/>
    <property type="project" value="UniProtKB-KW"/>
</dbReference>
<organism evidence="6 7">
    <name type="scientific">Neohortaea acidophila</name>
    <dbReference type="NCBI Taxonomy" id="245834"/>
    <lineage>
        <taxon>Eukaryota</taxon>
        <taxon>Fungi</taxon>
        <taxon>Dikarya</taxon>
        <taxon>Ascomycota</taxon>
        <taxon>Pezizomycotina</taxon>
        <taxon>Dothideomycetes</taxon>
        <taxon>Dothideomycetidae</taxon>
        <taxon>Mycosphaerellales</taxon>
        <taxon>Teratosphaeriaceae</taxon>
        <taxon>Neohortaea</taxon>
    </lineage>
</organism>
<dbReference type="SUPFAM" id="SSF50978">
    <property type="entry name" value="WD40 repeat-like"/>
    <property type="match status" value="1"/>
</dbReference>
<dbReference type="Proteomes" id="UP000799767">
    <property type="component" value="Unassembled WGS sequence"/>
</dbReference>
<name>A0A6A6PP83_9PEZI</name>
<sequence length="1001" mass="108357">MAHLLRGKQSGIQHDLSAGLDGSLFKIDDIARYGINSQTSALAYDPVQSLLAIGTKSSQFGPGQIYVFGRNRIQVVLQLPVTGASVKELQFCADKLIALDTKHDVSIFSLELKRLITSYSPPGVVTALCTDPMLDYAFLGMQTGEVLAYDLDREHAAPFRIPLLWQEMDPRARVSPIVSLQLHPRDVGQLLIGYTHGAAIYSFKANKSLRCFLYEVPRGAPGGDGDPAAAHTVRRPRLVQAVWHPTGTFIMTGHEDSSIVFWDTVKDGRMLMARTLTDTNVATPGANTSSAMGGSMAVKEPLFKMAWCANKDPEDTAILIAGGSSTQSPQKGLCLLEMGRTPVYQTSRWEDLATYLENPKRQRILPTPPGAEVIGFCLIPRETPHFNNAHDPIALIALMASGEILTLTFPSGIPVSPTNQLHVSVSFVSPFVRGIRSAQIGREKWLGLQERRSRGPAILKGGAELPRSTRRYERRMVVQTIHADGTVRIWDLGYGDEIENDKILQVDVARAVGLSDGVDVTQTSFAGESSELAVGLASGELIVFRWGVNRNAGRDPPPSRPNQPGALTSVTDRIEPSLSEGLIPLTLLDQRDGPVRAVCMSEIGFVAAGFEGGSIAVIDLRGPAIIYNTSLQELGGNQKGGGLRKRMGSITASSPSSGQEHVTFMQFSIMTLEGENYSSILLHVGTSTGRLATFKILPDSSGRFTVQYAGAVSLDSRLIHIAPINTDDGSPASATQITMAALRSGHRVNGALVAVTPSSIHIFKPASAKGAHKSFDNYFCDAAAIVRYQDRGHAILGLFGDGTARAYAIPSIKEIASTKINDILDVRRLGDAVITPTGNILGFTSPSELAVLNVWGAGNTFVRSQDKLFNPEALIPPRPTISNVQWITGTQYVTPADMDVLIGGPTRPPSKRMIDQQRADEAQRKLAGRSGATGATMQQDEGYWAYMQRQVQERTERLGFAGEGIDNLEETSQNWLEDVNKFVNRQKRNAAGSIIKAKFGL</sequence>
<dbReference type="EMBL" id="MU001638">
    <property type="protein sequence ID" value="KAF2481501.1"/>
    <property type="molecule type" value="Genomic_DNA"/>
</dbReference>
<dbReference type="InterPro" id="IPR036322">
    <property type="entry name" value="WD40_repeat_dom_sf"/>
</dbReference>
<evidence type="ECO:0000259" key="5">
    <source>
        <dbReference type="Pfam" id="PF08596"/>
    </source>
</evidence>
<feature type="domain" description="Lethal giant larvae (Lgl)-like C-terminal" evidence="5">
    <location>
        <begin position="518"/>
        <end position="911"/>
    </location>
</feature>
<proteinExistence type="inferred from homology"/>
<dbReference type="PROSITE" id="PS50082">
    <property type="entry name" value="WD_REPEATS_2"/>
    <property type="match status" value="1"/>
</dbReference>
<dbReference type="GO" id="GO:0005886">
    <property type="term" value="C:plasma membrane"/>
    <property type="evidence" value="ECO:0007669"/>
    <property type="project" value="TreeGrafter"/>
</dbReference>
<reference evidence="6" key="1">
    <citation type="journal article" date="2020" name="Stud. Mycol.">
        <title>101 Dothideomycetes genomes: a test case for predicting lifestyles and emergence of pathogens.</title>
        <authorList>
            <person name="Haridas S."/>
            <person name="Albert R."/>
            <person name="Binder M."/>
            <person name="Bloem J."/>
            <person name="Labutti K."/>
            <person name="Salamov A."/>
            <person name="Andreopoulos B."/>
            <person name="Baker S."/>
            <person name="Barry K."/>
            <person name="Bills G."/>
            <person name="Bluhm B."/>
            <person name="Cannon C."/>
            <person name="Castanera R."/>
            <person name="Culley D."/>
            <person name="Daum C."/>
            <person name="Ezra D."/>
            <person name="Gonzalez J."/>
            <person name="Henrissat B."/>
            <person name="Kuo A."/>
            <person name="Liang C."/>
            <person name="Lipzen A."/>
            <person name="Lutzoni F."/>
            <person name="Magnuson J."/>
            <person name="Mondo S."/>
            <person name="Nolan M."/>
            <person name="Ohm R."/>
            <person name="Pangilinan J."/>
            <person name="Park H.-J."/>
            <person name="Ramirez L."/>
            <person name="Alfaro M."/>
            <person name="Sun H."/>
            <person name="Tritt A."/>
            <person name="Yoshinaga Y."/>
            <person name="Zwiers L.-H."/>
            <person name="Turgeon B."/>
            <person name="Goodwin S."/>
            <person name="Spatafora J."/>
            <person name="Crous P."/>
            <person name="Grigoriev I."/>
        </authorList>
    </citation>
    <scope>NUCLEOTIDE SEQUENCE</scope>
    <source>
        <strain evidence="6">CBS 113389</strain>
    </source>
</reference>
<accession>A0A6A6PP83</accession>
<keyword evidence="7" id="KW-1185">Reference proteome</keyword>